<sequence>MWLTWTLLLVAVGTEIAWGLSLKALSFYHAGRLFLALPLVLSLINMYLLAHVMRALPAGLTYAVWTALGTLGIVIVGAVLFHERLSPSQLICIGLCVAGVVGLKVLS</sequence>
<evidence type="ECO:0000256" key="4">
    <source>
        <dbReference type="ARBA" id="ARBA00022692"/>
    </source>
</evidence>
<dbReference type="AlphaFoldDB" id="A0A948WYT0"/>
<dbReference type="EMBL" id="JAHLFE010000058">
    <property type="protein sequence ID" value="MBU3843852.1"/>
    <property type="molecule type" value="Genomic_DNA"/>
</dbReference>
<feature type="transmembrane region" description="Helical" evidence="10">
    <location>
        <begin position="29"/>
        <end position="50"/>
    </location>
</feature>
<evidence type="ECO:0000256" key="7">
    <source>
        <dbReference type="ARBA" id="ARBA00038151"/>
    </source>
</evidence>
<comment type="caution">
    <text evidence="11">The sequence shown here is derived from an EMBL/GenBank/DDBJ whole genome shotgun (WGS) entry which is preliminary data.</text>
</comment>
<accession>A0A948WYT0</accession>
<dbReference type="InterPro" id="IPR045324">
    <property type="entry name" value="Small_multidrug_res"/>
</dbReference>
<name>A0A948WYT0_9GAMM</name>
<keyword evidence="6 10" id="KW-0472">Membrane</keyword>
<gene>
    <name evidence="11" type="ORF">H9847_03120</name>
</gene>
<keyword evidence="5 10" id="KW-1133">Transmembrane helix</keyword>
<comment type="similarity">
    <text evidence="7">Belongs to the drug/metabolite transporter (DMT) superfamily. Small multidrug resistance (SMR) (TC 2.A.7.1) family. Gdx/SugE subfamily.</text>
</comment>
<reference evidence="11" key="2">
    <citation type="submission" date="2021-04" db="EMBL/GenBank/DDBJ databases">
        <authorList>
            <person name="Gilroy R."/>
        </authorList>
    </citation>
    <scope>NUCLEOTIDE SEQUENCE</scope>
    <source>
        <strain evidence="11">378</strain>
    </source>
</reference>
<dbReference type="GO" id="GO:0022857">
    <property type="term" value="F:transmembrane transporter activity"/>
    <property type="evidence" value="ECO:0007669"/>
    <property type="project" value="InterPro"/>
</dbReference>
<evidence type="ECO:0000256" key="8">
    <source>
        <dbReference type="ARBA" id="ARBA00039168"/>
    </source>
</evidence>
<evidence type="ECO:0000256" key="5">
    <source>
        <dbReference type="ARBA" id="ARBA00022989"/>
    </source>
</evidence>
<protein>
    <recommendedName>
        <fullName evidence="8">Guanidinium exporter</fullName>
    </recommendedName>
</protein>
<dbReference type="PANTHER" id="PTHR30561:SF0">
    <property type="entry name" value="GUANIDINIUM EXPORTER"/>
    <property type="match status" value="1"/>
</dbReference>
<dbReference type="GO" id="GO:0005886">
    <property type="term" value="C:plasma membrane"/>
    <property type="evidence" value="ECO:0007669"/>
    <property type="project" value="UniProtKB-SubCell"/>
</dbReference>
<evidence type="ECO:0000256" key="1">
    <source>
        <dbReference type="ARBA" id="ARBA00004651"/>
    </source>
</evidence>
<evidence type="ECO:0000313" key="11">
    <source>
        <dbReference type="EMBL" id="MBU3843852.1"/>
    </source>
</evidence>
<keyword evidence="3" id="KW-1003">Cell membrane</keyword>
<proteinExistence type="inferred from homology"/>
<dbReference type="Proteomes" id="UP000733611">
    <property type="component" value="Unassembled WGS sequence"/>
</dbReference>
<dbReference type="PANTHER" id="PTHR30561">
    <property type="entry name" value="SMR FAMILY PROTON-DEPENDENT DRUG EFFLUX TRANSPORTER SUGE"/>
    <property type="match status" value="1"/>
</dbReference>
<evidence type="ECO:0000256" key="10">
    <source>
        <dbReference type="SAM" id="Phobius"/>
    </source>
</evidence>
<evidence type="ECO:0000313" key="12">
    <source>
        <dbReference type="Proteomes" id="UP000733611"/>
    </source>
</evidence>
<dbReference type="Pfam" id="PF00893">
    <property type="entry name" value="Multi_Drug_Res"/>
    <property type="match status" value="1"/>
</dbReference>
<evidence type="ECO:0000256" key="2">
    <source>
        <dbReference type="ARBA" id="ARBA00022448"/>
    </source>
</evidence>
<dbReference type="SUPFAM" id="SSF103481">
    <property type="entry name" value="Multidrug resistance efflux transporter EmrE"/>
    <property type="match status" value="1"/>
</dbReference>
<reference evidence="11" key="1">
    <citation type="journal article" date="2021" name="PeerJ">
        <title>Extensive microbial diversity within the chicken gut microbiome revealed by metagenomics and culture.</title>
        <authorList>
            <person name="Gilroy R."/>
            <person name="Ravi A."/>
            <person name="Getino M."/>
            <person name="Pursley I."/>
            <person name="Horton D.L."/>
            <person name="Alikhan N.F."/>
            <person name="Baker D."/>
            <person name="Gharbi K."/>
            <person name="Hall N."/>
            <person name="Watson M."/>
            <person name="Adriaenssens E.M."/>
            <person name="Foster-Nyarko E."/>
            <person name="Jarju S."/>
            <person name="Secka A."/>
            <person name="Antonio M."/>
            <person name="Oren A."/>
            <person name="Chaudhuri R.R."/>
            <person name="La Ragione R."/>
            <person name="Hildebrand F."/>
            <person name="Pallen M.J."/>
        </authorList>
    </citation>
    <scope>NUCLEOTIDE SEQUENCE</scope>
    <source>
        <strain evidence="11">378</strain>
    </source>
</reference>
<dbReference type="InterPro" id="IPR037185">
    <property type="entry name" value="EmrE-like"/>
</dbReference>
<evidence type="ECO:0000256" key="3">
    <source>
        <dbReference type="ARBA" id="ARBA00022475"/>
    </source>
</evidence>
<evidence type="ECO:0000256" key="9">
    <source>
        <dbReference type="RuleBase" id="RU003942"/>
    </source>
</evidence>
<organism evidence="11 12">
    <name type="scientific">Candidatus Anaerobiospirillum pullicola</name>
    <dbReference type="NCBI Taxonomy" id="2838451"/>
    <lineage>
        <taxon>Bacteria</taxon>
        <taxon>Pseudomonadati</taxon>
        <taxon>Pseudomonadota</taxon>
        <taxon>Gammaproteobacteria</taxon>
        <taxon>Aeromonadales</taxon>
        <taxon>Succinivibrionaceae</taxon>
        <taxon>Anaerobiospirillum</taxon>
    </lineage>
</organism>
<dbReference type="InterPro" id="IPR000390">
    <property type="entry name" value="Small_drug/metabolite_transptr"/>
</dbReference>
<comment type="subcellular location">
    <subcellularLocation>
        <location evidence="1 9">Cell membrane</location>
        <topology evidence="1 9">Multi-pass membrane protein</topology>
    </subcellularLocation>
</comment>
<keyword evidence="4 9" id="KW-0812">Transmembrane</keyword>
<feature type="transmembrane region" description="Helical" evidence="10">
    <location>
        <begin position="62"/>
        <end position="82"/>
    </location>
</feature>
<dbReference type="Gene3D" id="1.10.3730.20">
    <property type="match status" value="1"/>
</dbReference>
<evidence type="ECO:0000256" key="6">
    <source>
        <dbReference type="ARBA" id="ARBA00023136"/>
    </source>
</evidence>
<keyword evidence="2" id="KW-0813">Transport</keyword>